<dbReference type="AlphaFoldDB" id="A0A931N0P6"/>
<keyword evidence="2 5" id="KW-0812">Transmembrane</keyword>
<dbReference type="PANTHER" id="PTHR31851">
    <property type="entry name" value="FE(2+)/MN(2+) TRANSPORTER PCL1"/>
    <property type="match status" value="1"/>
</dbReference>
<evidence type="ECO:0000313" key="7">
    <source>
        <dbReference type="Proteomes" id="UP000631694"/>
    </source>
</evidence>
<dbReference type="RefSeq" id="WP_197312515.1">
    <property type="nucleotide sequence ID" value="NZ_JADZLT010000054.1"/>
</dbReference>
<keyword evidence="7" id="KW-1185">Reference proteome</keyword>
<feature type="transmembrane region" description="Helical" evidence="5">
    <location>
        <begin position="150"/>
        <end position="171"/>
    </location>
</feature>
<dbReference type="InterPro" id="IPR008217">
    <property type="entry name" value="Ccc1_fam"/>
</dbReference>
<dbReference type="EMBL" id="JADZLT010000054">
    <property type="protein sequence ID" value="MBH0239439.1"/>
    <property type="molecule type" value="Genomic_DNA"/>
</dbReference>
<evidence type="ECO:0000256" key="3">
    <source>
        <dbReference type="ARBA" id="ARBA00022989"/>
    </source>
</evidence>
<dbReference type="Proteomes" id="UP000631694">
    <property type="component" value="Unassembled WGS sequence"/>
</dbReference>
<comment type="caution">
    <text evidence="6">The sequence shown here is derived from an EMBL/GenBank/DDBJ whole genome shotgun (WGS) entry which is preliminary data.</text>
</comment>
<protein>
    <submittedName>
        <fullName evidence="6">VIT family protein</fullName>
    </submittedName>
</protein>
<evidence type="ECO:0000256" key="4">
    <source>
        <dbReference type="ARBA" id="ARBA00023136"/>
    </source>
</evidence>
<gene>
    <name evidence="6" type="ORF">I5731_16565</name>
</gene>
<name>A0A931N0P6_9HYPH</name>
<sequence>MSRLPDHAENHLVSRIGWLRAAVLGANDGLVSTASLVVGVAAAASGTTEVLLAGTAGLVAGAMSMAAGEYVSVSSQSDTERADLARETRELAEQPELELQELADIYVGRGLEPALAREVARQLMAKDALGAHARDELGILEQTVARPVQAALTSAVTFSIGAALPLVATLLAPAGLVVPIVSATSLAGLALLGAVGAKAGGAAVLKATLRVSFWGALAMATTAGIGALFGTTIG</sequence>
<proteinExistence type="predicted"/>
<evidence type="ECO:0000256" key="1">
    <source>
        <dbReference type="ARBA" id="ARBA00004127"/>
    </source>
</evidence>
<evidence type="ECO:0000313" key="6">
    <source>
        <dbReference type="EMBL" id="MBH0239439.1"/>
    </source>
</evidence>
<feature type="transmembrane region" description="Helical" evidence="5">
    <location>
        <begin position="177"/>
        <end position="199"/>
    </location>
</feature>
<dbReference type="CDD" id="cd02432">
    <property type="entry name" value="Nodulin-21_like_1"/>
    <property type="match status" value="1"/>
</dbReference>
<comment type="subcellular location">
    <subcellularLocation>
        <location evidence="1">Endomembrane system</location>
        <topology evidence="1">Multi-pass membrane protein</topology>
    </subcellularLocation>
</comment>
<evidence type="ECO:0000256" key="2">
    <source>
        <dbReference type="ARBA" id="ARBA00022692"/>
    </source>
</evidence>
<dbReference type="GO" id="GO:0005384">
    <property type="term" value="F:manganese ion transmembrane transporter activity"/>
    <property type="evidence" value="ECO:0007669"/>
    <property type="project" value="InterPro"/>
</dbReference>
<dbReference type="GO" id="GO:0030026">
    <property type="term" value="P:intracellular manganese ion homeostasis"/>
    <property type="evidence" value="ECO:0007669"/>
    <property type="project" value="InterPro"/>
</dbReference>
<dbReference type="Pfam" id="PF01988">
    <property type="entry name" value="VIT1"/>
    <property type="match status" value="1"/>
</dbReference>
<accession>A0A931N0P6</accession>
<keyword evidence="3 5" id="KW-1133">Transmembrane helix</keyword>
<keyword evidence="4 5" id="KW-0472">Membrane</keyword>
<organism evidence="6 7">
    <name type="scientific">Methylobrevis albus</name>
    <dbReference type="NCBI Taxonomy" id="2793297"/>
    <lineage>
        <taxon>Bacteria</taxon>
        <taxon>Pseudomonadati</taxon>
        <taxon>Pseudomonadota</taxon>
        <taxon>Alphaproteobacteria</taxon>
        <taxon>Hyphomicrobiales</taxon>
        <taxon>Pleomorphomonadaceae</taxon>
        <taxon>Methylobrevis</taxon>
    </lineage>
</organism>
<feature type="transmembrane region" description="Helical" evidence="5">
    <location>
        <begin position="211"/>
        <end position="233"/>
    </location>
</feature>
<evidence type="ECO:0000256" key="5">
    <source>
        <dbReference type="SAM" id="Phobius"/>
    </source>
</evidence>
<reference evidence="6" key="1">
    <citation type="submission" date="2020-12" db="EMBL/GenBank/DDBJ databases">
        <title>Methylobrevis albus sp. nov., isolated from fresh water lack sediment.</title>
        <authorList>
            <person name="Zou Q."/>
        </authorList>
    </citation>
    <scope>NUCLEOTIDE SEQUENCE</scope>
    <source>
        <strain evidence="6">L22</strain>
    </source>
</reference>
<dbReference type="GO" id="GO:0012505">
    <property type="term" value="C:endomembrane system"/>
    <property type="evidence" value="ECO:0007669"/>
    <property type="project" value="UniProtKB-SubCell"/>
</dbReference>